<accession>A0A916T4E3</accession>
<reference evidence="1" key="2">
    <citation type="submission" date="2020-09" db="EMBL/GenBank/DDBJ databases">
        <authorList>
            <person name="Sun Q."/>
            <person name="Zhou Y."/>
        </authorList>
    </citation>
    <scope>NUCLEOTIDE SEQUENCE</scope>
    <source>
        <strain evidence="1">CGMCC 1.15085</strain>
    </source>
</reference>
<proteinExistence type="predicted"/>
<dbReference type="Proteomes" id="UP000636793">
    <property type="component" value="Unassembled WGS sequence"/>
</dbReference>
<evidence type="ECO:0000313" key="1">
    <source>
        <dbReference type="EMBL" id="GGB30877.1"/>
    </source>
</evidence>
<gene>
    <name evidence="1" type="ORF">GCM10011492_21740</name>
</gene>
<dbReference type="RefSeq" id="WP_188837022.1">
    <property type="nucleotide sequence ID" value="NZ_BMHI01000003.1"/>
</dbReference>
<sequence>MKIYRGRPTVITTVGIGTSQVEIRMVPVPCASQFIVSGRPGRALLAELG</sequence>
<reference evidence="1" key="1">
    <citation type="journal article" date="2014" name="Int. J. Syst. Evol. Microbiol.">
        <title>Complete genome sequence of Corynebacterium casei LMG S-19264T (=DSM 44701T), isolated from a smear-ripened cheese.</title>
        <authorList>
            <consortium name="US DOE Joint Genome Institute (JGI-PGF)"/>
            <person name="Walter F."/>
            <person name="Albersmeier A."/>
            <person name="Kalinowski J."/>
            <person name="Ruckert C."/>
        </authorList>
    </citation>
    <scope>NUCLEOTIDE SEQUENCE</scope>
    <source>
        <strain evidence="1">CGMCC 1.15085</strain>
    </source>
</reference>
<protein>
    <submittedName>
        <fullName evidence="1">Uncharacterized protein</fullName>
    </submittedName>
</protein>
<dbReference type="AlphaFoldDB" id="A0A916T4E3"/>
<comment type="caution">
    <text evidence="1">The sequence shown here is derived from an EMBL/GenBank/DDBJ whole genome shotgun (WGS) entry which is preliminary data.</text>
</comment>
<evidence type="ECO:0000313" key="2">
    <source>
        <dbReference type="Proteomes" id="UP000636793"/>
    </source>
</evidence>
<name>A0A916T4E3_9MICO</name>
<dbReference type="EMBL" id="BMHI01000003">
    <property type="protein sequence ID" value="GGB30877.1"/>
    <property type="molecule type" value="Genomic_DNA"/>
</dbReference>
<keyword evidence="2" id="KW-1185">Reference proteome</keyword>
<organism evidence="1 2">
    <name type="scientific">Flexivirga endophytica</name>
    <dbReference type="NCBI Taxonomy" id="1849103"/>
    <lineage>
        <taxon>Bacteria</taxon>
        <taxon>Bacillati</taxon>
        <taxon>Actinomycetota</taxon>
        <taxon>Actinomycetes</taxon>
        <taxon>Micrococcales</taxon>
        <taxon>Dermacoccaceae</taxon>
        <taxon>Flexivirga</taxon>
    </lineage>
</organism>